<evidence type="ECO:0000256" key="2">
    <source>
        <dbReference type="ARBA" id="ARBA00022705"/>
    </source>
</evidence>
<dbReference type="Pfam" id="PF13401">
    <property type="entry name" value="AAA_22"/>
    <property type="match status" value="1"/>
</dbReference>
<dbReference type="FunCoup" id="A0A0C2XBT6">
    <property type="interactions" value="438"/>
</dbReference>
<dbReference type="CDD" id="cd00009">
    <property type="entry name" value="AAA"/>
    <property type="match status" value="1"/>
</dbReference>
<dbReference type="InterPro" id="IPR049945">
    <property type="entry name" value="AAA_22"/>
</dbReference>
<dbReference type="Pfam" id="PF22606">
    <property type="entry name" value="Cdc6-ORC-like_ATPase_lid"/>
    <property type="match status" value="1"/>
</dbReference>
<dbReference type="InterPro" id="IPR054425">
    <property type="entry name" value="Cdc6_ORC1-like_ATPase_lid"/>
</dbReference>
<dbReference type="GO" id="GO:0003688">
    <property type="term" value="F:DNA replication origin binding"/>
    <property type="evidence" value="ECO:0007669"/>
    <property type="project" value="TreeGrafter"/>
</dbReference>
<evidence type="ECO:0000313" key="6">
    <source>
        <dbReference type="Proteomes" id="UP000054549"/>
    </source>
</evidence>
<organism evidence="5 6">
    <name type="scientific">Amanita muscaria (strain Koide BX008)</name>
    <dbReference type="NCBI Taxonomy" id="946122"/>
    <lineage>
        <taxon>Eukaryota</taxon>
        <taxon>Fungi</taxon>
        <taxon>Dikarya</taxon>
        <taxon>Basidiomycota</taxon>
        <taxon>Agaricomycotina</taxon>
        <taxon>Agaricomycetes</taxon>
        <taxon>Agaricomycetidae</taxon>
        <taxon>Agaricales</taxon>
        <taxon>Pluteineae</taxon>
        <taxon>Amanitaceae</taxon>
        <taxon>Amanita</taxon>
    </lineage>
</organism>
<dbReference type="STRING" id="946122.A0A0C2XBT6"/>
<accession>A0A0C2XBT6</accession>
<reference evidence="5 6" key="1">
    <citation type="submission" date="2014-04" db="EMBL/GenBank/DDBJ databases">
        <title>Evolutionary Origins and Diversification of the Mycorrhizal Mutualists.</title>
        <authorList>
            <consortium name="DOE Joint Genome Institute"/>
            <consortium name="Mycorrhizal Genomics Consortium"/>
            <person name="Kohler A."/>
            <person name="Kuo A."/>
            <person name="Nagy L.G."/>
            <person name="Floudas D."/>
            <person name="Copeland A."/>
            <person name="Barry K.W."/>
            <person name="Cichocki N."/>
            <person name="Veneault-Fourrey C."/>
            <person name="LaButti K."/>
            <person name="Lindquist E.A."/>
            <person name="Lipzen A."/>
            <person name="Lundell T."/>
            <person name="Morin E."/>
            <person name="Murat C."/>
            <person name="Riley R."/>
            <person name="Ohm R."/>
            <person name="Sun H."/>
            <person name="Tunlid A."/>
            <person name="Henrissat B."/>
            <person name="Grigoriev I.V."/>
            <person name="Hibbett D.S."/>
            <person name="Martin F."/>
        </authorList>
    </citation>
    <scope>NUCLEOTIDE SEQUENCE [LARGE SCALE GENOMIC DNA]</scope>
    <source>
        <strain evidence="5 6">Koide BX008</strain>
    </source>
</reference>
<dbReference type="GO" id="GO:0005634">
    <property type="term" value="C:nucleus"/>
    <property type="evidence" value="ECO:0007669"/>
    <property type="project" value="TreeGrafter"/>
</dbReference>
<dbReference type="Gene3D" id="3.40.50.300">
    <property type="entry name" value="P-loop containing nucleotide triphosphate hydrolases"/>
    <property type="match status" value="1"/>
</dbReference>
<dbReference type="InterPro" id="IPR003593">
    <property type="entry name" value="AAA+_ATPase"/>
</dbReference>
<dbReference type="PANTHER" id="PTHR10763">
    <property type="entry name" value="CELL DIVISION CONTROL PROTEIN 6-RELATED"/>
    <property type="match status" value="1"/>
</dbReference>
<feature type="compositionally biased region" description="Low complexity" evidence="3">
    <location>
        <begin position="29"/>
        <end position="41"/>
    </location>
</feature>
<feature type="compositionally biased region" description="Low complexity" evidence="3">
    <location>
        <begin position="71"/>
        <end position="80"/>
    </location>
</feature>
<protein>
    <recommendedName>
        <fullName evidence="4">AAA+ ATPase domain-containing protein</fullName>
    </recommendedName>
</protein>
<evidence type="ECO:0000259" key="4">
    <source>
        <dbReference type="SMART" id="SM00382"/>
    </source>
</evidence>
<dbReference type="InterPro" id="IPR027417">
    <property type="entry name" value="P-loop_NTPase"/>
</dbReference>
<dbReference type="OrthoDB" id="1926878at2759"/>
<evidence type="ECO:0000256" key="1">
    <source>
        <dbReference type="ARBA" id="ARBA00006184"/>
    </source>
</evidence>
<dbReference type="InParanoid" id="A0A0C2XBT6"/>
<dbReference type="EMBL" id="KN818237">
    <property type="protein sequence ID" value="KIL66313.1"/>
    <property type="molecule type" value="Genomic_DNA"/>
</dbReference>
<name>A0A0C2XBT6_AMAMK</name>
<keyword evidence="2" id="KW-0235">DNA replication</keyword>
<evidence type="ECO:0000313" key="5">
    <source>
        <dbReference type="EMBL" id="KIL66313.1"/>
    </source>
</evidence>
<dbReference type="GO" id="GO:0016887">
    <property type="term" value="F:ATP hydrolysis activity"/>
    <property type="evidence" value="ECO:0007669"/>
    <property type="project" value="InterPro"/>
</dbReference>
<dbReference type="AlphaFoldDB" id="A0A0C2XBT6"/>
<dbReference type="Gene3D" id="1.10.8.60">
    <property type="match status" value="1"/>
</dbReference>
<dbReference type="GO" id="GO:0033314">
    <property type="term" value="P:mitotic DNA replication checkpoint signaling"/>
    <property type="evidence" value="ECO:0007669"/>
    <property type="project" value="TreeGrafter"/>
</dbReference>
<gene>
    <name evidence="5" type="ORF">M378DRAFT_186111</name>
</gene>
<dbReference type="GO" id="GO:0006270">
    <property type="term" value="P:DNA replication initiation"/>
    <property type="evidence" value="ECO:0007669"/>
    <property type="project" value="TreeGrafter"/>
</dbReference>
<comment type="similarity">
    <text evidence="1">Belongs to the CDC6/cdc18 family.</text>
</comment>
<dbReference type="PANTHER" id="PTHR10763:SF26">
    <property type="entry name" value="CELL DIVISION CONTROL PROTEIN 6 HOMOLOG"/>
    <property type="match status" value="1"/>
</dbReference>
<keyword evidence="6" id="KW-1185">Reference proteome</keyword>
<dbReference type="SUPFAM" id="SSF52540">
    <property type="entry name" value="P-loop containing nucleoside triphosphate hydrolases"/>
    <property type="match status" value="1"/>
</dbReference>
<dbReference type="SMART" id="SM00382">
    <property type="entry name" value="AAA"/>
    <property type="match status" value="1"/>
</dbReference>
<dbReference type="Proteomes" id="UP000054549">
    <property type="component" value="Unassembled WGS sequence"/>
</dbReference>
<feature type="domain" description="AAA+ ATPase" evidence="4">
    <location>
        <begin position="177"/>
        <end position="340"/>
    </location>
</feature>
<evidence type="ECO:0000256" key="3">
    <source>
        <dbReference type="SAM" id="MobiDB-lite"/>
    </source>
</evidence>
<feature type="region of interest" description="Disordered" evidence="3">
    <location>
        <begin position="1"/>
        <end position="103"/>
    </location>
</feature>
<dbReference type="HOGENOM" id="CLU_025750_0_0_1"/>
<dbReference type="InterPro" id="IPR050311">
    <property type="entry name" value="ORC1/CDC6"/>
</dbReference>
<sequence>MQAPRVTRSSVLGKRGHHHDTPISLPAKSSDLPTPDSTPSPKRARTSLGYLDPDSNKENVPPLSVGLRSPEASPTSTRSARSLRRTTTELTTPSRTKPVRRHASTTTIIPITPTREVSQPSLATPPITPKILLPLHARAKALLRATCNDATATVTCRDAERDSITQFLQSFVNDEPSKRCMYISGSPGTGKTALLNHVLRSFDSRVCNVFFLNCMVLKNVDTFWEKLVEDLTATNVMPSKKMNIKKLKGRAAAEAAFASLTTKCILVLDELDHIAADPHTIESILSLPKSNPESLCLIGIANTHTLSSGTSSGIPIARDVLTVHFSPYTAAQLQDILRTRLSELYSEDQDSTNSGMAAFLPPSSLTLLTKKIASMTGDVRSLFEVLRGAISLAVSSSAAEENPLSHSPKVTPAIILQALKSHVTSSNNTSNKHVASISLATGNSEIVAKINRLNLQARVTLLSVLLAAKRFEAGLALTSAAISLKKAPALKRSSSTNCSRQTCIDTTQLHSYYCAALLRSDAACLNVASKSEFGDLLVILEGSGLVSSSASQSTLSGAGARQGKRTFGRSASFNGLSKNLATSEIRLAEGIWVEEVLRGLGIANPVEDDVVQSEIRGIWERETARMERETKNAKSDLN</sequence>
<proteinExistence type="inferred from homology"/>